<dbReference type="AlphaFoldDB" id="A7VPV6"/>
<dbReference type="SUPFAM" id="SSF51735">
    <property type="entry name" value="NAD(P)-binding Rossmann-fold domains"/>
    <property type="match status" value="1"/>
</dbReference>
<dbReference type="EMBL" id="ABCB02000014">
    <property type="protein sequence ID" value="EDO62461.1"/>
    <property type="molecule type" value="Genomic_DNA"/>
</dbReference>
<evidence type="ECO:0000313" key="5">
    <source>
        <dbReference type="Proteomes" id="UP000003490"/>
    </source>
</evidence>
<dbReference type="InterPro" id="IPR002347">
    <property type="entry name" value="SDR_fam"/>
</dbReference>
<comment type="caution">
    <text evidence="3">The sequence shown here is derived from an EMBL/GenBank/DDBJ whole genome shotgun (WGS) entry which is preliminary data.</text>
</comment>
<dbReference type="CDD" id="cd05233">
    <property type="entry name" value="SDR_c"/>
    <property type="match status" value="1"/>
</dbReference>
<name>A7VPV6_9FIRM</name>
<dbReference type="EMBL" id="NOXF01000019">
    <property type="protein sequence ID" value="PEQ23333.1"/>
    <property type="molecule type" value="Genomic_DNA"/>
</dbReference>
<reference evidence="3 5" key="1">
    <citation type="submission" date="2007-08" db="EMBL/GenBank/DDBJ databases">
        <title>Draft genome sequence of Clostridium leptum (DSM 753).</title>
        <authorList>
            <person name="Sudarsanam P."/>
            <person name="Ley R."/>
            <person name="Guruge J."/>
            <person name="Turnbaugh P.J."/>
            <person name="Mahowald M."/>
            <person name="Liep D."/>
            <person name="Gordon J."/>
        </authorList>
    </citation>
    <scope>NUCLEOTIDE SEQUENCE [LARGE SCALE GENOMIC DNA]</scope>
    <source>
        <strain evidence="3 5">DSM 753</strain>
    </source>
</reference>
<dbReference type="Gene3D" id="3.40.50.720">
    <property type="entry name" value="NAD(P)-binding Rossmann-like Domain"/>
    <property type="match status" value="1"/>
</dbReference>
<evidence type="ECO:0000256" key="1">
    <source>
        <dbReference type="ARBA" id="ARBA00006484"/>
    </source>
</evidence>
<protein>
    <submittedName>
        <fullName evidence="3">Oxidoreductase, short chain dehydrogenase/reductase family protein</fullName>
    </submittedName>
    <submittedName>
        <fullName evidence="4">SDR family oxidoreductase</fullName>
    </submittedName>
</protein>
<sequence length="255" mass="27856">MTVERKTAFITGAGKGIGYGIAKTLAEEGYDLILHSRTSVQGTEKLANLARTKGLKAHLVQGDLSNVQEVEQIFRRISDLTQGLNLVVSNSGLTICKPFFQITPQDLDQVTGLDWRGSFFVTQYAAKLMVEQKTEGHILLITSNQAHMVYPDGSMYGSVKAALSHFTKCAAVELAKHRIRVNAISPGYTDTGDPRMGEKESTYSAIPIQRWCTPKEIGKAVVFLDSVWSKSITGTELMIDGGGSLTCKDDREHTG</sequence>
<accession>A7VPV6</accession>
<reference evidence="4 6" key="3">
    <citation type="submission" date="2017-07" db="EMBL/GenBank/DDBJ databases">
        <title>Prevalence of linear plasmids in Cutibacterium (Propionibacterium) acnes isolates obtained from prostatic tissue.</title>
        <authorList>
            <person name="Davidsson S."/>
            <person name="Carlsson J."/>
            <person name="Molling P."/>
            <person name="Andren O."/>
            <person name="Andersson S.-O."/>
            <person name="Brzuszkiewicz E."/>
            <person name="Poehlein A."/>
            <person name="Al-Zeer M."/>
            <person name="Brinkmann V."/>
            <person name="Scavenius C."/>
            <person name="Nazipi S."/>
            <person name="Soderquist B."/>
            <person name="Bruggemann H."/>
        </authorList>
    </citation>
    <scope>NUCLEOTIDE SEQUENCE [LARGE SCALE GENOMIC DNA]</scope>
    <source>
        <strain evidence="4 6">DSM 753</strain>
    </source>
</reference>
<evidence type="ECO:0000256" key="2">
    <source>
        <dbReference type="ARBA" id="ARBA00023002"/>
    </source>
</evidence>
<gene>
    <name evidence="4" type="ORF">CH238_14385</name>
    <name evidence="3" type="ORF">CLOLEP_00583</name>
</gene>
<dbReference type="Proteomes" id="UP000003490">
    <property type="component" value="Unassembled WGS sequence"/>
</dbReference>
<dbReference type="PRINTS" id="PR00081">
    <property type="entry name" value="GDHRDH"/>
</dbReference>
<dbReference type="PANTHER" id="PTHR43669">
    <property type="entry name" value="5-KETO-D-GLUCONATE 5-REDUCTASE"/>
    <property type="match status" value="1"/>
</dbReference>
<dbReference type="InterPro" id="IPR036291">
    <property type="entry name" value="NAD(P)-bd_dom_sf"/>
</dbReference>
<evidence type="ECO:0000313" key="6">
    <source>
        <dbReference type="Proteomes" id="UP000220611"/>
    </source>
</evidence>
<dbReference type="HOGENOM" id="CLU_010194_1_1_9"/>
<dbReference type="FunFam" id="3.40.50.720:FF:000084">
    <property type="entry name" value="Short-chain dehydrogenase reductase"/>
    <property type="match status" value="1"/>
</dbReference>
<keyword evidence="2" id="KW-0560">Oxidoreductase</keyword>
<comment type="similarity">
    <text evidence="1">Belongs to the short-chain dehydrogenases/reductases (SDR) family.</text>
</comment>
<dbReference type="OrthoDB" id="9803333at2"/>
<organism evidence="3 5">
    <name type="scientific">[Clostridium] leptum DSM 753</name>
    <dbReference type="NCBI Taxonomy" id="428125"/>
    <lineage>
        <taxon>Bacteria</taxon>
        <taxon>Bacillati</taxon>
        <taxon>Bacillota</taxon>
        <taxon>Clostridia</taxon>
        <taxon>Eubacteriales</taxon>
        <taxon>Oscillospiraceae</taxon>
        <taxon>Oscillospiraceae incertae sedis</taxon>
    </lineage>
</organism>
<dbReference type="GO" id="GO:0008206">
    <property type="term" value="P:bile acid metabolic process"/>
    <property type="evidence" value="ECO:0007669"/>
    <property type="project" value="UniProtKB-ARBA"/>
</dbReference>
<dbReference type="Proteomes" id="UP000220611">
    <property type="component" value="Unassembled WGS sequence"/>
</dbReference>
<proteinExistence type="inferred from homology"/>
<reference evidence="3 5" key="2">
    <citation type="submission" date="2007-08" db="EMBL/GenBank/DDBJ databases">
        <authorList>
            <person name="Fulton L."/>
            <person name="Clifton S."/>
            <person name="Fulton B."/>
            <person name="Xu J."/>
            <person name="Minx P."/>
            <person name="Pepin K.H."/>
            <person name="Johnson M."/>
            <person name="Thiruvilangam P."/>
            <person name="Bhonagiri V."/>
            <person name="Nash W.E."/>
            <person name="Wang C."/>
            <person name="Mardis E.R."/>
            <person name="Wilson R.K."/>
        </authorList>
    </citation>
    <scope>NUCLEOTIDE SEQUENCE [LARGE SCALE GENOMIC DNA]</scope>
    <source>
        <strain evidence="3 5">DSM 753</strain>
    </source>
</reference>
<dbReference type="eggNOG" id="COG1028">
    <property type="taxonomic scope" value="Bacteria"/>
</dbReference>
<dbReference type="GO" id="GO:0016491">
    <property type="term" value="F:oxidoreductase activity"/>
    <property type="evidence" value="ECO:0007669"/>
    <property type="project" value="UniProtKB-KW"/>
</dbReference>
<evidence type="ECO:0000313" key="3">
    <source>
        <dbReference type="EMBL" id="EDO62461.1"/>
    </source>
</evidence>
<evidence type="ECO:0000313" key="4">
    <source>
        <dbReference type="EMBL" id="PEQ23333.1"/>
    </source>
</evidence>
<keyword evidence="6" id="KW-1185">Reference proteome</keyword>
<dbReference type="PANTHER" id="PTHR43669:SF14">
    <property type="entry name" value="OXIDOREDUCTASE"/>
    <property type="match status" value="1"/>
</dbReference>
<dbReference type="Pfam" id="PF13561">
    <property type="entry name" value="adh_short_C2"/>
    <property type="match status" value="1"/>
</dbReference>